<keyword evidence="1" id="KW-0663">Pyridoxal phosphate</keyword>
<dbReference type="EMBL" id="CAADFR010000100">
    <property type="protein sequence ID" value="VFK41711.1"/>
    <property type="molecule type" value="Genomic_DNA"/>
</dbReference>
<accession>A0A450YXW1</accession>
<organism evidence="4">
    <name type="scientific">Candidatus Kentrum sp. SD</name>
    <dbReference type="NCBI Taxonomy" id="2126332"/>
    <lineage>
        <taxon>Bacteria</taxon>
        <taxon>Pseudomonadati</taxon>
        <taxon>Pseudomonadota</taxon>
        <taxon>Gammaproteobacteria</taxon>
        <taxon>Candidatus Kentrum</taxon>
    </lineage>
</organism>
<evidence type="ECO:0000259" key="2">
    <source>
        <dbReference type="Pfam" id="PF00266"/>
    </source>
</evidence>
<dbReference type="EMBL" id="CAADHB010000014">
    <property type="protein sequence ID" value="VFK78410.1"/>
    <property type="molecule type" value="Genomic_DNA"/>
</dbReference>
<keyword evidence="4" id="KW-0456">Lyase</keyword>
<dbReference type="InterPro" id="IPR015422">
    <property type="entry name" value="PyrdxlP-dep_Trfase_small"/>
</dbReference>
<gene>
    <name evidence="5" type="ORF">BECKSD772D_GA0070982_101415</name>
    <name evidence="4" type="ORF">BECKSD772E_GA0070983_10714</name>
    <name evidence="3" type="ORF">BECKSD772F_GA0070984_11004</name>
</gene>
<evidence type="ECO:0000313" key="4">
    <source>
        <dbReference type="EMBL" id="VFK46325.1"/>
    </source>
</evidence>
<proteinExistence type="predicted"/>
<dbReference type="InterPro" id="IPR015421">
    <property type="entry name" value="PyrdxlP-dep_Trfase_major"/>
</dbReference>
<dbReference type="Pfam" id="PF00266">
    <property type="entry name" value="Aminotran_5"/>
    <property type="match status" value="1"/>
</dbReference>
<dbReference type="Gene3D" id="3.90.1150.10">
    <property type="entry name" value="Aspartate Aminotransferase, domain 1"/>
    <property type="match status" value="1"/>
</dbReference>
<sequence>MKNEFPRHDDYIYLNHAAIAPWPRRALLSIERLSKEMNAGTFRSGDWFRVEETLREQLRQLINAPSGEDIALLKNTSEGLSIVAHGLDWQSGDNIVITDQEFPSNRIVWQSLASRRVTVREAAIQESTLPEGASPEEMIEGCCDENTRLVAVSSVQYGTGLRMDLERIGSFCRRSGILFCVDAIQSLGAIPMDVQAIDADFLAADGHKWMLGPEGIAVFYCRRALRDRLTLRQYGWHMVEDHLNYDNRDWTVAASARRFECGSPNTLGIHALSASLSLLLEMGMDHVFRGVLGNASYLLNAITESKKLSLISPVATLNDPKRRSGIVTFHAPGIESPTLFRELIAAGIICALRSGGIRFSPHFYTPRQELENAMGRVKHIVS</sequence>
<dbReference type="GO" id="GO:0016829">
    <property type="term" value="F:lyase activity"/>
    <property type="evidence" value="ECO:0007669"/>
    <property type="project" value="UniProtKB-KW"/>
</dbReference>
<reference evidence="4" key="1">
    <citation type="submission" date="2019-02" db="EMBL/GenBank/DDBJ databases">
        <authorList>
            <person name="Gruber-Vodicka R. H."/>
            <person name="Seah K. B. B."/>
        </authorList>
    </citation>
    <scope>NUCLEOTIDE SEQUENCE</scope>
    <source>
        <strain evidence="5">BECK_S127</strain>
        <strain evidence="4">BECK_S1320</strain>
        <strain evidence="3">BECK_S1321</strain>
    </source>
</reference>
<feature type="domain" description="Aminotransferase class V" evidence="2">
    <location>
        <begin position="12"/>
        <end position="355"/>
    </location>
</feature>
<dbReference type="InterPro" id="IPR015424">
    <property type="entry name" value="PyrdxlP-dep_Trfase"/>
</dbReference>
<evidence type="ECO:0000313" key="3">
    <source>
        <dbReference type="EMBL" id="VFK41711.1"/>
    </source>
</evidence>
<dbReference type="EMBL" id="CAADFU010000071">
    <property type="protein sequence ID" value="VFK46325.1"/>
    <property type="molecule type" value="Genomic_DNA"/>
</dbReference>
<dbReference type="InterPro" id="IPR000192">
    <property type="entry name" value="Aminotrans_V_dom"/>
</dbReference>
<evidence type="ECO:0000313" key="5">
    <source>
        <dbReference type="EMBL" id="VFK78410.1"/>
    </source>
</evidence>
<dbReference type="PANTHER" id="PTHR43586">
    <property type="entry name" value="CYSTEINE DESULFURASE"/>
    <property type="match status" value="1"/>
</dbReference>
<name>A0A450YXW1_9GAMM</name>
<dbReference type="SUPFAM" id="SSF53383">
    <property type="entry name" value="PLP-dependent transferases"/>
    <property type="match status" value="1"/>
</dbReference>
<dbReference type="PANTHER" id="PTHR43586:SF15">
    <property type="entry name" value="BLR3095 PROTEIN"/>
    <property type="match status" value="1"/>
</dbReference>
<evidence type="ECO:0000256" key="1">
    <source>
        <dbReference type="ARBA" id="ARBA00022898"/>
    </source>
</evidence>
<dbReference type="AlphaFoldDB" id="A0A450YXW1"/>
<protein>
    <submittedName>
        <fullName evidence="4">Selenocysteine lyase/Cysteine desulfurase</fullName>
    </submittedName>
</protein>
<dbReference type="Gene3D" id="3.40.640.10">
    <property type="entry name" value="Type I PLP-dependent aspartate aminotransferase-like (Major domain)"/>
    <property type="match status" value="1"/>
</dbReference>